<dbReference type="GO" id="GO:0003755">
    <property type="term" value="F:peptidyl-prolyl cis-trans isomerase activity"/>
    <property type="evidence" value="ECO:0007669"/>
    <property type="project" value="InterPro"/>
</dbReference>
<sequence>MTSLATALTAAATLCRFPASSVAIATSSIGAALAGPRVNPSLAARCIHNTAVSASSAGRWAQGRPSSLPPAGSGAAPKLGFAPAALGAGDPGPGQAFFRTRWPYLTALGLAASGALAYTVFREPVVTQRVYLDFEVAGRPAGRVVVGLYGKEAPQTCDNFAALTSHERGFGYRGCAVHRVMHGWSVWSGDVTAGDGTGGVSVFGPSIGVETMSVRHRRGAVSMVLDEEGRIRSQFFFTLVTTPALDRKAAAFGRVLEGIEVLDRLSRLPTAAPAGQQQGAGQLAAAQGPGSEGRPLVEVRVSDCGLVPEGEQGQGQRAA</sequence>
<dbReference type="PROSITE" id="PS50072">
    <property type="entry name" value="CSA_PPIASE_2"/>
    <property type="match status" value="1"/>
</dbReference>
<feature type="compositionally biased region" description="Low complexity" evidence="2">
    <location>
        <begin position="272"/>
        <end position="289"/>
    </location>
</feature>
<dbReference type="PANTHER" id="PTHR11071">
    <property type="entry name" value="PEPTIDYL-PROLYL CIS-TRANS ISOMERASE"/>
    <property type="match status" value="1"/>
</dbReference>
<dbReference type="PANTHER" id="PTHR11071:SF561">
    <property type="entry name" value="PEPTIDYL-PROLYL CIS-TRANS ISOMERASE D-RELATED"/>
    <property type="match status" value="1"/>
</dbReference>
<gene>
    <name evidence="4" type="ORF">Agub_g11700</name>
</gene>
<evidence type="ECO:0000259" key="3">
    <source>
        <dbReference type="PROSITE" id="PS50072"/>
    </source>
</evidence>
<organism evidence="4 5">
    <name type="scientific">Astrephomene gubernaculifera</name>
    <dbReference type="NCBI Taxonomy" id="47775"/>
    <lineage>
        <taxon>Eukaryota</taxon>
        <taxon>Viridiplantae</taxon>
        <taxon>Chlorophyta</taxon>
        <taxon>core chlorophytes</taxon>
        <taxon>Chlorophyceae</taxon>
        <taxon>CS clade</taxon>
        <taxon>Chlamydomonadales</taxon>
        <taxon>Astrephomenaceae</taxon>
        <taxon>Astrephomene</taxon>
    </lineage>
</organism>
<evidence type="ECO:0000256" key="2">
    <source>
        <dbReference type="SAM" id="MobiDB-lite"/>
    </source>
</evidence>
<keyword evidence="5" id="KW-1185">Reference proteome</keyword>
<evidence type="ECO:0000313" key="4">
    <source>
        <dbReference type="EMBL" id="GFR49628.1"/>
    </source>
</evidence>
<dbReference type="Proteomes" id="UP001054857">
    <property type="component" value="Unassembled WGS sequence"/>
</dbReference>
<dbReference type="Pfam" id="PF00160">
    <property type="entry name" value="Pro_isomerase"/>
    <property type="match status" value="1"/>
</dbReference>
<dbReference type="SUPFAM" id="SSF50891">
    <property type="entry name" value="Cyclophilin-like"/>
    <property type="match status" value="1"/>
</dbReference>
<dbReference type="InterPro" id="IPR029000">
    <property type="entry name" value="Cyclophilin-like_dom_sf"/>
</dbReference>
<comment type="similarity">
    <text evidence="1">Belongs to the cyclophilin-type PPIase family.</text>
</comment>
<dbReference type="PRINTS" id="PR00153">
    <property type="entry name" value="CSAPPISMRASE"/>
</dbReference>
<evidence type="ECO:0000313" key="5">
    <source>
        <dbReference type="Proteomes" id="UP001054857"/>
    </source>
</evidence>
<feature type="domain" description="PPIase cyclophilin-type" evidence="3">
    <location>
        <begin position="131"/>
        <end position="306"/>
    </location>
</feature>
<dbReference type="Gene3D" id="2.40.100.10">
    <property type="entry name" value="Cyclophilin-like"/>
    <property type="match status" value="1"/>
</dbReference>
<proteinExistence type="inferred from homology"/>
<feature type="region of interest" description="Disordered" evidence="2">
    <location>
        <begin position="272"/>
        <end position="298"/>
    </location>
</feature>
<accession>A0AAD3DZR1</accession>
<evidence type="ECO:0000256" key="1">
    <source>
        <dbReference type="ARBA" id="ARBA00007365"/>
    </source>
</evidence>
<dbReference type="AlphaFoldDB" id="A0AAD3DZR1"/>
<comment type="caution">
    <text evidence="4">The sequence shown here is derived from an EMBL/GenBank/DDBJ whole genome shotgun (WGS) entry which is preliminary data.</text>
</comment>
<dbReference type="InterPro" id="IPR002130">
    <property type="entry name" value="Cyclophilin-type_PPIase_dom"/>
</dbReference>
<dbReference type="GO" id="GO:0006457">
    <property type="term" value="P:protein folding"/>
    <property type="evidence" value="ECO:0007669"/>
    <property type="project" value="TreeGrafter"/>
</dbReference>
<dbReference type="GO" id="GO:0005737">
    <property type="term" value="C:cytoplasm"/>
    <property type="evidence" value="ECO:0007669"/>
    <property type="project" value="TreeGrafter"/>
</dbReference>
<reference evidence="4 5" key="1">
    <citation type="journal article" date="2021" name="Sci. Rep.">
        <title>Genome sequencing of the multicellular alga Astrephomene provides insights into convergent evolution of germ-soma differentiation.</title>
        <authorList>
            <person name="Yamashita S."/>
            <person name="Yamamoto K."/>
            <person name="Matsuzaki R."/>
            <person name="Suzuki S."/>
            <person name="Yamaguchi H."/>
            <person name="Hirooka S."/>
            <person name="Minakuchi Y."/>
            <person name="Miyagishima S."/>
            <person name="Kawachi M."/>
            <person name="Toyoda A."/>
            <person name="Nozaki H."/>
        </authorList>
    </citation>
    <scope>NUCLEOTIDE SEQUENCE [LARGE SCALE GENOMIC DNA]</scope>
    <source>
        <strain evidence="4 5">NIES-4017</strain>
    </source>
</reference>
<dbReference type="EMBL" id="BMAR01000031">
    <property type="protein sequence ID" value="GFR49628.1"/>
    <property type="molecule type" value="Genomic_DNA"/>
</dbReference>
<dbReference type="GO" id="GO:0016018">
    <property type="term" value="F:cyclosporin A binding"/>
    <property type="evidence" value="ECO:0007669"/>
    <property type="project" value="TreeGrafter"/>
</dbReference>
<name>A0AAD3DZR1_9CHLO</name>
<protein>
    <recommendedName>
        <fullName evidence="3">PPIase cyclophilin-type domain-containing protein</fullName>
    </recommendedName>
</protein>